<dbReference type="Proteomes" id="UP001163823">
    <property type="component" value="Chromosome 11"/>
</dbReference>
<evidence type="ECO:0000313" key="7">
    <source>
        <dbReference type="EMBL" id="KAJ7951666.1"/>
    </source>
</evidence>
<reference evidence="7" key="1">
    <citation type="journal article" date="2023" name="Science">
        <title>Elucidation of the pathway for biosynthesis of saponin adjuvants from the soapbark tree.</title>
        <authorList>
            <person name="Reed J."/>
            <person name="Orme A."/>
            <person name="El-Demerdash A."/>
            <person name="Owen C."/>
            <person name="Martin L.B.B."/>
            <person name="Misra R.C."/>
            <person name="Kikuchi S."/>
            <person name="Rejzek M."/>
            <person name="Martin A.C."/>
            <person name="Harkess A."/>
            <person name="Leebens-Mack J."/>
            <person name="Louveau T."/>
            <person name="Stephenson M.J."/>
            <person name="Osbourn A."/>
        </authorList>
    </citation>
    <scope>NUCLEOTIDE SEQUENCE</scope>
    <source>
        <strain evidence="7">S10</strain>
    </source>
</reference>
<dbReference type="AlphaFoldDB" id="A0AAD7L4Z6"/>
<protein>
    <submittedName>
        <fullName evidence="7">RING/U-box superfamily protein</fullName>
    </submittedName>
</protein>
<dbReference type="GO" id="GO:0061630">
    <property type="term" value="F:ubiquitin protein ligase activity"/>
    <property type="evidence" value="ECO:0007669"/>
    <property type="project" value="TreeGrafter"/>
</dbReference>
<dbReference type="GO" id="GO:0008270">
    <property type="term" value="F:zinc ion binding"/>
    <property type="evidence" value="ECO:0007669"/>
    <property type="project" value="UniProtKB-KW"/>
</dbReference>
<evidence type="ECO:0000256" key="2">
    <source>
        <dbReference type="ARBA" id="ARBA00022771"/>
    </source>
</evidence>
<evidence type="ECO:0000256" key="1">
    <source>
        <dbReference type="ARBA" id="ARBA00022723"/>
    </source>
</evidence>
<keyword evidence="1" id="KW-0479">Metal-binding</keyword>
<dbReference type="GO" id="GO:0006511">
    <property type="term" value="P:ubiquitin-dependent protein catabolic process"/>
    <property type="evidence" value="ECO:0007669"/>
    <property type="project" value="TreeGrafter"/>
</dbReference>
<dbReference type="Pfam" id="PF13639">
    <property type="entry name" value="zf-RING_2"/>
    <property type="match status" value="1"/>
</dbReference>
<keyword evidence="3" id="KW-0862">Zinc</keyword>
<evidence type="ECO:0000313" key="8">
    <source>
        <dbReference type="Proteomes" id="UP001163823"/>
    </source>
</evidence>
<sequence>MASDIYHNIIPLYNLDKEEDQPCFDPFTIVLEVTDVYGFDQAQNVTNKHIYSVPKEQILLEPRDNSVISNMLSTSNVPLGNQKFLVPKIFTEAQNQIAKAANKEDSKVLGLIVSIYVTRINNEEEAMVEDYEYHVFEDDECHLEEEEEEEAMDDDEYHPIPEEEAEAIEDDEYHPEEEAMDDDEYHPEEEAMDDNEDEYEDEIDFNLEPAPKASIEKLEKVKVEGSAGGCCMICLDDFVDGGEVIRMPCFHLYHGNCIVNWLQKNNLCPLCRSIL</sequence>
<dbReference type="KEGG" id="qsa:O6P43_027676"/>
<evidence type="ECO:0000256" key="4">
    <source>
        <dbReference type="PROSITE-ProRule" id="PRU00175"/>
    </source>
</evidence>
<dbReference type="EMBL" id="JARAOO010000011">
    <property type="protein sequence ID" value="KAJ7951666.1"/>
    <property type="molecule type" value="Genomic_DNA"/>
</dbReference>
<dbReference type="SMART" id="SM00184">
    <property type="entry name" value="RING"/>
    <property type="match status" value="1"/>
</dbReference>
<keyword evidence="8" id="KW-1185">Reference proteome</keyword>
<organism evidence="7 8">
    <name type="scientific">Quillaja saponaria</name>
    <name type="common">Soap bark tree</name>
    <dbReference type="NCBI Taxonomy" id="32244"/>
    <lineage>
        <taxon>Eukaryota</taxon>
        <taxon>Viridiplantae</taxon>
        <taxon>Streptophyta</taxon>
        <taxon>Embryophyta</taxon>
        <taxon>Tracheophyta</taxon>
        <taxon>Spermatophyta</taxon>
        <taxon>Magnoliopsida</taxon>
        <taxon>eudicotyledons</taxon>
        <taxon>Gunneridae</taxon>
        <taxon>Pentapetalae</taxon>
        <taxon>rosids</taxon>
        <taxon>fabids</taxon>
        <taxon>Fabales</taxon>
        <taxon>Quillajaceae</taxon>
        <taxon>Quillaja</taxon>
    </lineage>
</organism>
<dbReference type="Gene3D" id="3.30.40.10">
    <property type="entry name" value="Zinc/RING finger domain, C3HC4 (zinc finger)"/>
    <property type="match status" value="1"/>
</dbReference>
<dbReference type="PANTHER" id="PTHR45931:SF16">
    <property type="entry name" value="RING_U-BOX SUPERFAMILY PROTEIN"/>
    <property type="match status" value="1"/>
</dbReference>
<name>A0AAD7L4Z6_QUISA</name>
<keyword evidence="2 4" id="KW-0863">Zinc-finger</keyword>
<accession>A0AAD7L4Z6</accession>
<dbReference type="InterPro" id="IPR013083">
    <property type="entry name" value="Znf_RING/FYVE/PHD"/>
</dbReference>
<evidence type="ECO:0000256" key="5">
    <source>
        <dbReference type="SAM" id="MobiDB-lite"/>
    </source>
</evidence>
<feature type="domain" description="RING-type" evidence="6">
    <location>
        <begin position="231"/>
        <end position="272"/>
    </location>
</feature>
<gene>
    <name evidence="7" type="ORF">O6P43_027676</name>
</gene>
<feature type="region of interest" description="Disordered" evidence="5">
    <location>
        <begin position="167"/>
        <end position="199"/>
    </location>
</feature>
<dbReference type="PANTHER" id="PTHR45931">
    <property type="entry name" value="SI:CH211-59O9.10"/>
    <property type="match status" value="1"/>
</dbReference>
<evidence type="ECO:0000259" key="6">
    <source>
        <dbReference type="PROSITE" id="PS50089"/>
    </source>
</evidence>
<dbReference type="PROSITE" id="PS50089">
    <property type="entry name" value="ZF_RING_2"/>
    <property type="match status" value="1"/>
</dbReference>
<dbReference type="InterPro" id="IPR051834">
    <property type="entry name" value="RING_finger_E3_ligase"/>
</dbReference>
<dbReference type="CDD" id="cd16454">
    <property type="entry name" value="RING-H2_PA-TM-RING"/>
    <property type="match status" value="1"/>
</dbReference>
<proteinExistence type="predicted"/>
<comment type="caution">
    <text evidence="7">The sequence shown here is derived from an EMBL/GenBank/DDBJ whole genome shotgun (WGS) entry which is preliminary data.</text>
</comment>
<dbReference type="SUPFAM" id="SSF57850">
    <property type="entry name" value="RING/U-box"/>
    <property type="match status" value="1"/>
</dbReference>
<evidence type="ECO:0000256" key="3">
    <source>
        <dbReference type="ARBA" id="ARBA00022833"/>
    </source>
</evidence>
<dbReference type="GO" id="GO:0005634">
    <property type="term" value="C:nucleus"/>
    <property type="evidence" value="ECO:0007669"/>
    <property type="project" value="TreeGrafter"/>
</dbReference>
<dbReference type="InterPro" id="IPR001841">
    <property type="entry name" value="Znf_RING"/>
</dbReference>